<dbReference type="InterPro" id="IPR021889">
    <property type="entry name" value="DUF3500"/>
</dbReference>
<name>A0A840E6R4_9BACT</name>
<evidence type="ECO:0008006" key="4">
    <source>
        <dbReference type="Google" id="ProtNLM"/>
    </source>
</evidence>
<gene>
    <name evidence="2" type="ORF">GGR28_003500</name>
</gene>
<protein>
    <recommendedName>
        <fullName evidence="4">DUF3500 domain-containing protein</fullName>
    </recommendedName>
</protein>
<dbReference type="AlphaFoldDB" id="A0A840E6R4"/>
<dbReference type="Pfam" id="PF12006">
    <property type="entry name" value="DUF3500"/>
    <property type="match status" value="1"/>
</dbReference>
<feature type="chain" id="PRO_5032552570" description="DUF3500 domain-containing protein" evidence="1">
    <location>
        <begin position="29"/>
        <end position="405"/>
    </location>
</feature>
<sequence>MTPHRSLLLLLFPFLLANCSTKPSPAAAAAEASRATPAPPLAVLRADSEPERAALDEAFLGVTTDGSVVPGLYTLQATGVSTAPLVEAVRTFRAALTDEQRAASSFPLEDEEWRRWTNIDINYYKRQGIGLNELSPAQRELGLNILRAGLSPQGFRKTEEIRKMEGYLGRLTGEFEVVGPDLYWFTFMGEPSETEPWGWQFDGHHLIINYFVVGDQVVMTPTFLGSEPNYIEDGDGAGTRTFAGEEELGVKLYRSLDKRQRAAATLHDRKEENYAQASAFRDNAVVPYAGVRVSTFTSAQRAILNELLGEYINNMDEGHARIKMAEVQQHLPDTWFAWVGDVEAIGPFYYRIQSPVILIEFDHQRPIFLEGDLPTRAHVHTLVRTPNGNDYGKDLLGQHLARHPH</sequence>
<proteinExistence type="predicted"/>
<comment type="caution">
    <text evidence="2">The sequence shown here is derived from an EMBL/GenBank/DDBJ whole genome shotgun (WGS) entry which is preliminary data.</text>
</comment>
<evidence type="ECO:0000313" key="3">
    <source>
        <dbReference type="Proteomes" id="UP000576209"/>
    </source>
</evidence>
<dbReference type="Proteomes" id="UP000576209">
    <property type="component" value="Unassembled WGS sequence"/>
</dbReference>
<keyword evidence="3" id="KW-1185">Reference proteome</keyword>
<feature type="signal peptide" evidence="1">
    <location>
        <begin position="1"/>
        <end position="28"/>
    </location>
</feature>
<dbReference type="PANTHER" id="PTHR37489:SF1">
    <property type="entry name" value="DUF3500 DOMAIN-CONTAINING PROTEIN"/>
    <property type="match status" value="1"/>
</dbReference>
<dbReference type="RefSeq" id="WP_183497090.1">
    <property type="nucleotide sequence ID" value="NZ_JACIFF010000010.1"/>
</dbReference>
<reference evidence="2 3" key="1">
    <citation type="submission" date="2020-08" db="EMBL/GenBank/DDBJ databases">
        <title>Genomic Encyclopedia of Type Strains, Phase IV (KMG-IV): sequencing the most valuable type-strain genomes for metagenomic binning, comparative biology and taxonomic classification.</title>
        <authorList>
            <person name="Goeker M."/>
        </authorList>
    </citation>
    <scope>NUCLEOTIDE SEQUENCE [LARGE SCALE GENOMIC DNA]</scope>
    <source>
        <strain evidence="2 3">DSM 105137</strain>
    </source>
</reference>
<evidence type="ECO:0000256" key="1">
    <source>
        <dbReference type="SAM" id="SignalP"/>
    </source>
</evidence>
<dbReference type="EMBL" id="JACIFF010000010">
    <property type="protein sequence ID" value="MBB4080861.1"/>
    <property type="molecule type" value="Genomic_DNA"/>
</dbReference>
<organism evidence="2 3">
    <name type="scientific">Neolewinella aquimaris</name>
    <dbReference type="NCBI Taxonomy" id="1835722"/>
    <lineage>
        <taxon>Bacteria</taxon>
        <taxon>Pseudomonadati</taxon>
        <taxon>Bacteroidota</taxon>
        <taxon>Saprospiria</taxon>
        <taxon>Saprospirales</taxon>
        <taxon>Lewinellaceae</taxon>
        <taxon>Neolewinella</taxon>
    </lineage>
</organism>
<accession>A0A840E6R4</accession>
<dbReference type="PANTHER" id="PTHR37489">
    <property type="entry name" value="DUF3500 DOMAIN-CONTAINING PROTEIN"/>
    <property type="match status" value="1"/>
</dbReference>
<evidence type="ECO:0000313" key="2">
    <source>
        <dbReference type="EMBL" id="MBB4080861.1"/>
    </source>
</evidence>
<keyword evidence="1" id="KW-0732">Signal</keyword>